<sequence length="105" mass="11839">MFRSRKKFKHYLCPKKIKQPQRVCICLHLFILAQLLQRNHHHACMIYKQKVALQLVGSWLPATAAAAVVVAQAGVEGVVVGVPAGRRRRHAEPPRHAPVRRPPAE</sequence>
<evidence type="ECO:0000313" key="2">
    <source>
        <dbReference type="EMBL" id="BAF14164.1"/>
    </source>
</evidence>
<dbReference type="AlphaFoldDB" id="A0A0P0W7X1"/>
<gene>
    <name evidence="2" type="ordered locus">Os04g0208800</name>
</gene>
<evidence type="ECO:0000313" key="3">
    <source>
        <dbReference type="Proteomes" id="UP000000763"/>
    </source>
</evidence>
<accession>A0A0P0W7X1</accession>
<name>A0A0P0W7X1_ORYSJ</name>
<dbReference type="Proteomes" id="UP000000763">
    <property type="component" value="Chromosome 4"/>
</dbReference>
<proteinExistence type="predicted"/>
<evidence type="ECO:0000256" key="1">
    <source>
        <dbReference type="SAM" id="MobiDB-lite"/>
    </source>
</evidence>
<dbReference type="KEGG" id="dosa:Os04g0208800"/>
<dbReference type="Gramene" id="Os04t0208800-01">
    <property type="protein sequence ID" value="Os04t0208800-01"/>
    <property type="gene ID" value="Os04g0208800"/>
</dbReference>
<organism evidence="2 3">
    <name type="scientific">Oryza sativa subsp. japonica</name>
    <name type="common">Rice</name>
    <dbReference type="NCBI Taxonomy" id="39947"/>
    <lineage>
        <taxon>Eukaryota</taxon>
        <taxon>Viridiplantae</taxon>
        <taxon>Streptophyta</taxon>
        <taxon>Embryophyta</taxon>
        <taxon>Tracheophyta</taxon>
        <taxon>Spermatophyta</taxon>
        <taxon>Magnoliopsida</taxon>
        <taxon>Liliopsida</taxon>
        <taxon>Poales</taxon>
        <taxon>Poaceae</taxon>
        <taxon>BOP clade</taxon>
        <taxon>Oryzoideae</taxon>
        <taxon>Oryzeae</taxon>
        <taxon>Oryzinae</taxon>
        <taxon>Oryza</taxon>
        <taxon>Oryza sativa</taxon>
    </lineage>
</organism>
<dbReference type="EMBL" id="AP008210">
    <property type="protein sequence ID" value="BAF14164.1"/>
    <property type="molecule type" value="Genomic_DNA"/>
</dbReference>
<reference evidence="3" key="2">
    <citation type="journal article" date="2008" name="Nucleic Acids Res.">
        <title>The rice annotation project database (RAP-DB): 2008 update.</title>
        <authorList>
            <consortium name="The rice annotation project (RAP)"/>
        </authorList>
    </citation>
    <scope>GENOME REANNOTATION</scope>
    <source>
        <strain evidence="3">cv. Nipponbare</strain>
    </source>
</reference>
<reference evidence="2 3" key="1">
    <citation type="journal article" date="2005" name="Nature">
        <title>The map-based sequence of the rice genome.</title>
        <authorList>
            <consortium name="International rice genome sequencing project (IRGSP)"/>
            <person name="Matsumoto T."/>
            <person name="Wu J."/>
            <person name="Kanamori H."/>
            <person name="Katayose Y."/>
            <person name="Fujisawa M."/>
            <person name="Namiki N."/>
            <person name="Mizuno H."/>
            <person name="Yamamoto K."/>
            <person name="Antonio B.A."/>
            <person name="Baba T."/>
            <person name="Sakata K."/>
            <person name="Nagamura Y."/>
            <person name="Aoki H."/>
            <person name="Arikawa K."/>
            <person name="Arita K."/>
            <person name="Bito T."/>
            <person name="Chiden Y."/>
            <person name="Fujitsuka N."/>
            <person name="Fukunaka R."/>
            <person name="Hamada M."/>
            <person name="Harada C."/>
            <person name="Hayashi A."/>
            <person name="Hijishita S."/>
            <person name="Honda M."/>
            <person name="Hosokawa S."/>
            <person name="Ichikawa Y."/>
            <person name="Idonuma A."/>
            <person name="Iijima M."/>
            <person name="Ikeda M."/>
            <person name="Ikeno M."/>
            <person name="Ito K."/>
            <person name="Ito S."/>
            <person name="Ito T."/>
            <person name="Ito Y."/>
            <person name="Ito Y."/>
            <person name="Iwabuchi A."/>
            <person name="Kamiya K."/>
            <person name="Karasawa W."/>
            <person name="Kurita K."/>
            <person name="Katagiri S."/>
            <person name="Kikuta A."/>
            <person name="Kobayashi H."/>
            <person name="Kobayashi N."/>
            <person name="Machita K."/>
            <person name="Maehara T."/>
            <person name="Masukawa M."/>
            <person name="Mizubayashi T."/>
            <person name="Mukai Y."/>
            <person name="Nagasaki H."/>
            <person name="Nagata Y."/>
            <person name="Naito S."/>
            <person name="Nakashima M."/>
            <person name="Nakama Y."/>
            <person name="Nakamichi Y."/>
            <person name="Nakamura M."/>
            <person name="Meguro A."/>
            <person name="Negishi M."/>
            <person name="Ohta I."/>
            <person name="Ohta T."/>
            <person name="Okamoto M."/>
            <person name="Ono N."/>
            <person name="Saji S."/>
            <person name="Sakaguchi M."/>
            <person name="Sakai K."/>
            <person name="Shibata M."/>
            <person name="Shimokawa T."/>
            <person name="Song J."/>
            <person name="Takazaki Y."/>
            <person name="Terasawa K."/>
            <person name="Tsugane M."/>
            <person name="Tsuji K."/>
            <person name="Ueda S."/>
            <person name="Waki K."/>
            <person name="Yamagata H."/>
            <person name="Yamamoto M."/>
            <person name="Yamamoto S."/>
            <person name="Yamane H."/>
            <person name="Yoshiki S."/>
            <person name="Yoshihara R."/>
            <person name="Yukawa K."/>
            <person name="Zhong H."/>
            <person name="Yano M."/>
            <person name="Yuan Q."/>
            <person name="Ouyang S."/>
            <person name="Liu J."/>
            <person name="Jones K.M."/>
            <person name="Gansberger K."/>
            <person name="Moffat K."/>
            <person name="Hill J."/>
            <person name="Bera J."/>
            <person name="Fadrosh D."/>
            <person name="Jin S."/>
            <person name="Johri S."/>
            <person name="Kim M."/>
            <person name="Overton L."/>
            <person name="Reardon M."/>
            <person name="Tsitrin T."/>
            <person name="Vuong H."/>
            <person name="Weaver B."/>
            <person name="Ciecko A."/>
            <person name="Tallon L."/>
            <person name="Jackson J."/>
            <person name="Pai G."/>
            <person name="Aken S.V."/>
            <person name="Utterback T."/>
            <person name="Reidmuller S."/>
            <person name="Feldblyum T."/>
            <person name="Hsiao J."/>
            <person name="Zismann V."/>
            <person name="Iobst S."/>
            <person name="de Vazeille A.R."/>
            <person name="Buell C.R."/>
            <person name="Ying K."/>
            <person name="Li Y."/>
            <person name="Lu T."/>
            <person name="Huang Y."/>
            <person name="Zhao Q."/>
            <person name="Feng Q."/>
            <person name="Zhang L."/>
            <person name="Zhu J."/>
            <person name="Weng Q."/>
            <person name="Mu J."/>
            <person name="Lu Y."/>
            <person name="Fan D."/>
            <person name="Liu Y."/>
            <person name="Guan J."/>
            <person name="Zhang Y."/>
            <person name="Yu S."/>
            <person name="Liu X."/>
            <person name="Zhang Y."/>
            <person name="Hong G."/>
            <person name="Han B."/>
            <person name="Choisne N."/>
            <person name="Demange N."/>
            <person name="Orjeda G."/>
            <person name="Samain S."/>
            <person name="Cattolico L."/>
            <person name="Pelletier E."/>
            <person name="Couloux A."/>
            <person name="Segurens B."/>
            <person name="Wincker P."/>
            <person name="D'Hont A."/>
            <person name="Scarpelli C."/>
            <person name="Weissenbach J."/>
            <person name="Salanoubat M."/>
            <person name="Quetier F."/>
            <person name="Yu Y."/>
            <person name="Kim H.R."/>
            <person name="Rambo T."/>
            <person name="Currie J."/>
            <person name="Collura K."/>
            <person name="Luo M."/>
            <person name="Yang T."/>
            <person name="Ammiraju J.S.S."/>
            <person name="Engler F."/>
            <person name="Soderlund C."/>
            <person name="Wing R.A."/>
            <person name="Palmer L.E."/>
            <person name="de la Bastide M."/>
            <person name="Spiegel L."/>
            <person name="Nascimento L."/>
            <person name="Zutavern T."/>
            <person name="O'Shaughnessy A."/>
            <person name="Dike S."/>
            <person name="Dedhia N."/>
            <person name="Preston R."/>
            <person name="Balija V."/>
            <person name="McCombie W.R."/>
            <person name="Chow T."/>
            <person name="Chen H."/>
            <person name="Chung M."/>
            <person name="Chen C."/>
            <person name="Shaw J."/>
            <person name="Wu H."/>
            <person name="Hsiao K."/>
            <person name="Chao Y."/>
            <person name="Chu M."/>
            <person name="Cheng C."/>
            <person name="Hour A."/>
            <person name="Lee P."/>
            <person name="Lin S."/>
            <person name="Lin Y."/>
            <person name="Liou J."/>
            <person name="Liu S."/>
            <person name="Hsing Y."/>
            <person name="Raghuvanshi S."/>
            <person name="Mohanty A."/>
            <person name="Bharti A.K."/>
            <person name="Gaur A."/>
            <person name="Gupta V."/>
            <person name="Kumar D."/>
            <person name="Ravi V."/>
            <person name="Vij S."/>
            <person name="Kapur A."/>
            <person name="Khurana P."/>
            <person name="Khurana P."/>
            <person name="Khurana J.P."/>
            <person name="Tyagi A.K."/>
            <person name="Gaikwad K."/>
            <person name="Singh A."/>
            <person name="Dalal V."/>
            <person name="Srivastava S."/>
            <person name="Dixit A."/>
            <person name="Pal A.K."/>
            <person name="Ghazi I.A."/>
            <person name="Yadav M."/>
            <person name="Pandit A."/>
            <person name="Bhargava A."/>
            <person name="Sureshbabu K."/>
            <person name="Batra K."/>
            <person name="Sharma T.R."/>
            <person name="Mohapatra T."/>
            <person name="Singh N.K."/>
            <person name="Messing J."/>
            <person name="Nelson A.B."/>
            <person name="Fuks G."/>
            <person name="Kavchok S."/>
            <person name="Keizer G."/>
            <person name="Linton E."/>
            <person name="Llaca V."/>
            <person name="Song R."/>
            <person name="Tanyolac B."/>
            <person name="Young S."/>
            <person name="Ho-Il K."/>
            <person name="Hahn J.H."/>
            <person name="Sangsakoo G."/>
            <person name="Vanavichit A."/>
            <person name="de Mattos Luiz.A.T."/>
            <person name="Zimmer P.D."/>
            <person name="Malone G."/>
            <person name="Dellagostin O."/>
            <person name="de Oliveira A.C."/>
            <person name="Bevan M."/>
            <person name="Bancroft I."/>
            <person name="Minx P."/>
            <person name="Cordum H."/>
            <person name="Wilson R."/>
            <person name="Cheng Z."/>
            <person name="Jin W."/>
            <person name="Jiang J."/>
            <person name="Leong S.A."/>
            <person name="Iwama H."/>
            <person name="Gojobori T."/>
            <person name="Itoh T."/>
            <person name="Niimura Y."/>
            <person name="Fujii Y."/>
            <person name="Habara T."/>
            <person name="Sakai H."/>
            <person name="Sato Y."/>
            <person name="Wilson G."/>
            <person name="Kumar K."/>
            <person name="McCouch S."/>
            <person name="Juretic N."/>
            <person name="Hoen D."/>
            <person name="Wright S."/>
            <person name="Bruskiewich R."/>
            <person name="Bureau T."/>
            <person name="Miyao A."/>
            <person name="Hirochika H."/>
            <person name="Nishikawa T."/>
            <person name="Kadowaki K."/>
            <person name="Sugiura M."/>
            <person name="Burr B."/>
            <person name="Sasaki T."/>
        </authorList>
    </citation>
    <scope>NUCLEOTIDE SEQUENCE [LARGE SCALE GENOMIC DNA]</scope>
    <source>
        <strain evidence="3">cv. Nipponbare</strain>
    </source>
</reference>
<protein>
    <submittedName>
        <fullName evidence="2">Os04g0208800 protein</fullName>
    </submittedName>
</protein>
<feature type="region of interest" description="Disordered" evidence="1">
    <location>
        <begin position="84"/>
        <end position="105"/>
    </location>
</feature>